<evidence type="ECO:0000259" key="1">
    <source>
        <dbReference type="Pfam" id="PF01425"/>
    </source>
</evidence>
<keyword evidence="2" id="KW-0436">Ligase</keyword>
<gene>
    <name evidence="2" type="ORF">J2Z17_003070</name>
</gene>
<dbReference type="InterPro" id="IPR000120">
    <property type="entry name" value="Amidase"/>
</dbReference>
<dbReference type="GO" id="GO:0050567">
    <property type="term" value="F:glutaminyl-tRNA synthase (glutamine-hydrolyzing) activity"/>
    <property type="evidence" value="ECO:0007669"/>
    <property type="project" value="UniProtKB-EC"/>
</dbReference>
<accession>A0ABS4E104</accession>
<comment type="caution">
    <text evidence="2">The sequence shown here is derived from an EMBL/GenBank/DDBJ whole genome shotgun (WGS) entry which is preliminary data.</text>
</comment>
<dbReference type="EC" id="6.3.5.6" evidence="2"/>
<dbReference type="Proteomes" id="UP000759443">
    <property type="component" value="Unassembled WGS sequence"/>
</dbReference>
<proteinExistence type="predicted"/>
<dbReference type="InterPro" id="IPR036928">
    <property type="entry name" value="AS_sf"/>
</dbReference>
<dbReference type="GO" id="GO:0050566">
    <property type="term" value="F:asparaginyl-tRNA synthase (glutamine-hydrolyzing) activity"/>
    <property type="evidence" value="ECO:0007669"/>
    <property type="project" value="UniProtKB-EC"/>
</dbReference>
<dbReference type="NCBIfam" id="NF005450">
    <property type="entry name" value="PRK07042.1"/>
    <property type="match status" value="1"/>
</dbReference>
<sequence length="466" mass="50520">MTDLLDLSIKELLGLYRAKTLSPLDYWQVVEKRIEAFEPAIKALYAYDPKSAREQARASTERWLRDDPRGVLDGIPATLKELIATKGVPVPLGTAAVELTPAATDAPIAARMKEDGAVIFAKTTCPDYGMLSSGLSSFHPLSRNPWDLTQNPGGSSAGAAAAGAAKYGPLHIGTDIGGSVRLPAGWTGLFGFKPSQGRIPVDPYYVGRCAGPMTRYVDDAAIAMATLSRPDWRDGTSLPPNDFDWMDLEIDLRGMKIGVMLDAGCGIAAEPEIRDAVLAAARRFEEAGAVILPVEPVLTRAMLDGLDKFWRARFWGDIATLPAERREKILPYIYSWAEKGADISGVDAVKGFNQTIEMRKACGLLFTTVDAVLSPTNPVVSYAADWASPTNDPERPFEHICFTVPWNMSEQPAASINCGFSKSGMPIGLQIVGPRFDDMRVLKLSKAFETWTGGVKAWPEPARLAS</sequence>
<dbReference type="PANTHER" id="PTHR11895">
    <property type="entry name" value="TRANSAMIDASE"/>
    <property type="match status" value="1"/>
</dbReference>
<evidence type="ECO:0000313" key="3">
    <source>
        <dbReference type="Proteomes" id="UP000759443"/>
    </source>
</evidence>
<dbReference type="EMBL" id="JAGGJU010000008">
    <property type="protein sequence ID" value="MBP1851622.1"/>
    <property type="molecule type" value="Genomic_DNA"/>
</dbReference>
<dbReference type="Pfam" id="PF01425">
    <property type="entry name" value="Amidase"/>
    <property type="match status" value="1"/>
</dbReference>
<organism evidence="2 3">
    <name type="scientific">Rhizobium halophytocola</name>
    <dbReference type="NCBI Taxonomy" id="735519"/>
    <lineage>
        <taxon>Bacteria</taxon>
        <taxon>Pseudomonadati</taxon>
        <taxon>Pseudomonadota</taxon>
        <taxon>Alphaproteobacteria</taxon>
        <taxon>Hyphomicrobiales</taxon>
        <taxon>Rhizobiaceae</taxon>
        <taxon>Rhizobium/Agrobacterium group</taxon>
        <taxon>Rhizobium</taxon>
    </lineage>
</organism>
<dbReference type="RefSeq" id="WP_209946476.1">
    <property type="nucleotide sequence ID" value="NZ_JAGGJU010000008.1"/>
</dbReference>
<name>A0ABS4E104_9HYPH</name>
<reference evidence="2 3" key="1">
    <citation type="submission" date="2021-03" db="EMBL/GenBank/DDBJ databases">
        <title>Genomic Encyclopedia of Type Strains, Phase IV (KMG-IV): sequencing the most valuable type-strain genomes for metagenomic binning, comparative biology and taxonomic classification.</title>
        <authorList>
            <person name="Goeker M."/>
        </authorList>
    </citation>
    <scope>NUCLEOTIDE SEQUENCE [LARGE SCALE GENOMIC DNA]</scope>
    <source>
        <strain evidence="2 3">DSM 21600</strain>
    </source>
</reference>
<keyword evidence="3" id="KW-1185">Reference proteome</keyword>
<dbReference type="Gene3D" id="3.90.1300.10">
    <property type="entry name" value="Amidase signature (AS) domain"/>
    <property type="match status" value="1"/>
</dbReference>
<feature type="domain" description="Amidase" evidence="1">
    <location>
        <begin position="32"/>
        <end position="442"/>
    </location>
</feature>
<evidence type="ECO:0000313" key="2">
    <source>
        <dbReference type="EMBL" id="MBP1851622.1"/>
    </source>
</evidence>
<dbReference type="PANTHER" id="PTHR11895:SF173">
    <property type="entry name" value="GLUTAMYL-TRNA AMIDOTRANSFERASE SUBUNIT A"/>
    <property type="match status" value="1"/>
</dbReference>
<dbReference type="EC" id="6.3.5.7" evidence="2"/>
<dbReference type="InterPro" id="IPR023631">
    <property type="entry name" value="Amidase_dom"/>
</dbReference>
<dbReference type="SUPFAM" id="SSF75304">
    <property type="entry name" value="Amidase signature (AS) enzymes"/>
    <property type="match status" value="1"/>
</dbReference>
<protein>
    <submittedName>
        <fullName evidence="2">Aspartyl-tRNA(Asn)/glutamyl-tRNA(Gln) amidotransferase subunit A</fullName>
        <ecNumber evidence="2">6.3.5.6</ecNumber>
        <ecNumber evidence="2">6.3.5.7</ecNumber>
    </submittedName>
</protein>